<dbReference type="NCBIfam" id="TIGR00068">
    <property type="entry name" value="glyox_I"/>
    <property type="match status" value="1"/>
</dbReference>
<dbReference type="InterPro" id="IPR037523">
    <property type="entry name" value="VOC_core"/>
</dbReference>
<comment type="cofactor">
    <cofactor evidence="1">
        <name>Ni(2+)</name>
        <dbReference type="ChEBI" id="CHEBI:49786"/>
    </cofactor>
</comment>
<organism evidence="13 14">
    <name type="scientific">Erwinia psidii</name>
    <dbReference type="NCBI Taxonomy" id="69224"/>
    <lineage>
        <taxon>Bacteria</taxon>
        <taxon>Pseudomonadati</taxon>
        <taxon>Pseudomonadota</taxon>
        <taxon>Gammaproteobacteria</taxon>
        <taxon>Enterobacterales</taxon>
        <taxon>Erwiniaceae</taxon>
        <taxon>Erwinia</taxon>
    </lineage>
</organism>
<dbReference type="SUPFAM" id="SSF54593">
    <property type="entry name" value="Glyoxalase/Bleomycin resistance protein/Dihydroxybiphenyl dioxygenase"/>
    <property type="match status" value="1"/>
</dbReference>
<name>A0A3N6SHV7_9GAMM</name>
<dbReference type="AlphaFoldDB" id="A0A3N6SHV7"/>
<comment type="catalytic activity">
    <reaction evidence="9">
        <text>(R)-S-lactoylglutathione = methylglyoxal + glutathione</text>
        <dbReference type="Rhea" id="RHEA:19069"/>
        <dbReference type="ChEBI" id="CHEBI:17158"/>
        <dbReference type="ChEBI" id="CHEBI:57474"/>
        <dbReference type="ChEBI" id="CHEBI:57925"/>
        <dbReference type="EC" id="4.4.1.5"/>
    </reaction>
</comment>
<dbReference type="GO" id="GO:0004462">
    <property type="term" value="F:lactoylglutathione lyase activity"/>
    <property type="evidence" value="ECO:0007669"/>
    <property type="project" value="UniProtKB-EC"/>
</dbReference>
<gene>
    <name evidence="13" type="primary">gloA</name>
    <name evidence="13" type="ORF">EB241_03590</name>
</gene>
<dbReference type="GO" id="GO:0046872">
    <property type="term" value="F:metal ion binding"/>
    <property type="evidence" value="ECO:0007669"/>
    <property type="project" value="UniProtKB-KW"/>
</dbReference>
<keyword evidence="11" id="KW-0479">Metal-binding</keyword>
<dbReference type="Proteomes" id="UP000279457">
    <property type="component" value="Unassembled WGS sequence"/>
</dbReference>
<dbReference type="Pfam" id="PF00903">
    <property type="entry name" value="Glyoxalase"/>
    <property type="match status" value="1"/>
</dbReference>
<evidence type="ECO:0000256" key="11">
    <source>
        <dbReference type="PIRSR" id="PIRSR604361-3"/>
    </source>
</evidence>
<protein>
    <recommendedName>
        <fullName evidence="2">Lactoylglutathione lyase</fullName>
    </recommendedName>
    <alternativeName>
        <fullName evidence="6">Aldoketomutase</fullName>
    </alternativeName>
    <alternativeName>
        <fullName evidence="5">Glyoxalase I</fullName>
    </alternativeName>
    <alternativeName>
        <fullName evidence="4">Ketone-aldehyde mutase</fullName>
    </alternativeName>
    <alternativeName>
        <fullName evidence="7">Methylglyoxalase</fullName>
    </alternativeName>
    <alternativeName>
        <fullName evidence="8">S-D-lactoylglutathione methylglyoxal lyase</fullName>
    </alternativeName>
</protein>
<comment type="cofactor">
    <cofactor evidence="11">
        <name>Zn(2+)</name>
        <dbReference type="ChEBI" id="CHEBI:29105"/>
    </cofactor>
    <text evidence="11">Binds 1 zinc ion per subunit. In the homodimer, two zinc ions are bound between subunits.</text>
</comment>
<evidence type="ECO:0000313" key="14">
    <source>
        <dbReference type="Proteomes" id="UP000279457"/>
    </source>
</evidence>
<keyword evidence="13" id="KW-0456">Lyase</keyword>
<dbReference type="InterPro" id="IPR029068">
    <property type="entry name" value="Glyas_Bleomycin-R_OHBP_Dase"/>
</dbReference>
<evidence type="ECO:0000259" key="12">
    <source>
        <dbReference type="PROSITE" id="PS51819"/>
    </source>
</evidence>
<evidence type="ECO:0000256" key="3">
    <source>
        <dbReference type="ARBA" id="ARBA00022596"/>
    </source>
</evidence>
<evidence type="ECO:0000256" key="2">
    <source>
        <dbReference type="ARBA" id="ARBA00018701"/>
    </source>
</evidence>
<feature type="domain" description="VOC" evidence="12">
    <location>
        <begin position="2"/>
        <end position="127"/>
    </location>
</feature>
<dbReference type="EMBL" id="RHHM01000002">
    <property type="protein sequence ID" value="RQM39523.1"/>
    <property type="molecule type" value="Genomic_DNA"/>
</dbReference>
<keyword evidence="3" id="KW-0533">Nickel</keyword>
<accession>A0A3N6SHV7</accession>
<feature type="active site" description="Proton donor/acceptor" evidence="10">
    <location>
        <position position="123"/>
    </location>
</feature>
<evidence type="ECO:0000256" key="7">
    <source>
        <dbReference type="ARBA" id="ARBA00032460"/>
    </source>
</evidence>
<evidence type="ECO:0000313" key="13">
    <source>
        <dbReference type="EMBL" id="RQM39523.1"/>
    </source>
</evidence>
<dbReference type="InterPro" id="IPR004361">
    <property type="entry name" value="Glyoxalase_1"/>
</dbReference>
<comment type="caution">
    <text evidence="13">The sequence shown here is derived from an EMBL/GenBank/DDBJ whole genome shotgun (WGS) entry which is preliminary data.</text>
</comment>
<dbReference type="PANTHER" id="PTHR46036:SF5">
    <property type="entry name" value="LACTOYLGLUTATHIONE LYASE"/>
    <property type="match status" value="1"/>
</dbReference>
<keyword evidence="11" id="KW-0862">Zinc</keyword>
<evidence type="ECO:0000256" key="1">
    <source>
        <dbReference type="ARBA" id="ARBA00001967"/>
    </source>
</evidence>
<evidence type="ECO:0000256" key="4">
    <source>
        <dbReference type="ARBA" id="ARBA00030291"/>
    </source>
</evidence>
<feature type="binding site" evidence="11">
    <location>
        <position position="123"/>
    </location>
    <ligand>
        <name>Zn(2+)</name>
        <dbReference type="ChEBI" id="CHEBI:29105"/>
        <note>ligand shared between dimeric partners</note>
    </ligand>
</feature>
<evidence type="ECO:0000256" key="8">
    <source>
        <dbReference type="ARBA" id="ARBA00033298"/>
    </source>
</evidence>
<dbReference type="PANTHER" id="PTHR46036">
    <property type="entry name" value="LACTOYLGLUTATHIONE LYASE"/>
    <property type="match status" value="1"/>
</dbReference>
<dbReference type="GO" id="GO:0005737">
    <property type="term" value="C:cytoplasm"/>
    <property type="evidence" value="ECO:0007669"/>
    <property type="project" value="TreeGrafter"/>
</dbReference>
<dbReference type="Gene3D" id="3.10.180.10">
    <property type="entry name" value="2,3-Dihydroxybiphenyl 1,2-Dioxygenase, domain 1"/>
    <property type="match status" value="1"/>
</dbReference>
<dbReference type="InterPro" id="IPR004360">
    <property type="entry name" value="Glyas_Fos-R_dOase_dom"/>
</dbReference>
<dbReference type="GO" id="GO:0019243">
    <property type="term" value="P:methylglyoxal catabolic process to D-lactate via S-lactoyl-glutathione"/>
    <property type="evidence" value="ECO:0007669"/>
    <property type="project" value="TreeGrafter"/>
</dbReference>
<dbReference type="OrthoDB" id="9789841at2"/>
<evidence type="ECO:0000256" key="6">
    <source>
        <dbReference type="ARBA" id="ARBA00030892"/>
    </source>
</evidence>
<keyword evidence="14" id="KW-1185">Reference proteome</keyword>
<dbReference type="RefSeq" id="WP_124231829.1">
    <property type="nucleotide sequence ID" value="NZ_RHHM01000002.1"/>
</dbReference>
<feature type="binding site" evidence="11">
    <location>
        <position position="56"/>
    </location>
    <ligand>
        <name>Zn(2+)</name>
        <dbReference type="ChEBI" id="CHEBI:29105"/>
        <note>ligand shared between dimeric partners</note>
    </ligand>
</feature>
<dbReference type="PROSITE" id="PS51819">
    <property type="entry name" value="VOC"/>
    <property type="match status" value="1"/>
</dbReference>
<evidence type="ECO:0000256" key="10">
    <source>
        <dbReference type="PIRSR" id="PIRSR604361-1"/>
    </source>
</evidence>
<evidence type="ECO:0000256" key="9">
    <source>
        <dbReference type="ARBA" id="ARBA00048273"/>
    </source>
</evidence>
<sequence>MRIMHTMLRSTDLVASLDFYCNALKMKVLRREEFPEGKFSLVYVGYGDEITGTVLELTYNWGVSNYEIGNGYGHLAIGARDIQGLCDNVAQLGYKVVRSPGPMKLAPSLKIAFIADPDGFVIELIEE</sequence>
<evidence type="ECO:0000256" key="5">
    <source>
        <dbReference type="ARBA" id="ARBA00030537"/>
    </source>
</evidence>
<proteinExistence type="predicted"/>
<feature type="binding site" evidence="11">
    <location>
        <position position="74"/>
    </location>
    <ligand>
        <name>Zn(2+)</name>
        <dbReference type="ChEBI" id="CHEBI:29105"/>
        <note>ligand shared between dimeric partners</note>
    </ligand>
</feature>
<reference evidence="13 14" key="1">
    <citation type="submission" date="2018-10" db="EMBL/GenBank/DDBJ databases">
        <title>Draft genome sequence for the type isolate of Erwinia psidii, agent causal of bacterial blight in guava (Psidium guajava) and wilt and die-back of Eucalyptus spp.</title>
        <authorList>
            <person name="Hermenegildo P.S."/>
            <person name="Santos S.A."/>
            <person name="Guimaraes L.M.S."/>
            <person name="Vidigal P.M.P."/>
            <person name="Pereira I.C."/>
            <person name="Badel J.L."/>
            <person name="Alfenas-Zerbini P."/>
            <person name="Ferreira M.A.S.V."/>
            <person name="Alfenas A.C."/>
        </authorList>
    </citation>
    <scope>NUCLEOTIDE SEQUENCE [LARGE SCALE GENOMIC DNA]</scope>
    <source>
        <strain evidence="13 14">IBSBF 435</strain>
    </source>
</reference>